<dbReference type="InterPro" id="IPR036388">
    <property type="entry name" value="WH-like_DNA-bd_sf"/>
</dbReference>
<evidence type="ECO:0000313" key="8">
    <source>
        <dbReference type="EMBL" id="GAA2041568.1"/>
    </source>
</evidence>
<comment type="caution">
    <text evidence="8">The sequence shown here is derived from an EMBL/GenBank/DDBJ whole genome shotgun (WGS) entry which is preliminary data.</text>
</comment>
<comment type="similarity">
    <text evidence="1">Belongs to the AfsR/DnrI/RedD regulatory family.</text>
</comment>
<dbReference type="Proteomes" id="UP001500751">
    <property type="component" value="Unassembled WGS sequence"/>
</dbReference>
<feature type="DNA-binding region" description="OmpR/PhoB-type" evidence="5">
    <location>
        <begin position="1"/>
        <end position="102"/>
    </location>
</feature>
<organism evidence="8 9">
    <name type="scientific">Catenulispora yoronensis</name>
    <dbReference type="NCBI Taxonomy" id="450799"/>
    <lineage>
        <taxon>Bacteria</taxon>
        <taxon>Bacillati</taxon>
        <taxon>Actinomycetota</taxon>
        <taxon>Actinomycetes</taxon>
        <taxon>Catenulisporales</taxon>
        <taxon>Catenulisporaceae</taxon>
        <taxon>Catenulispora</taxon>
    </lineage>
</organism>
<dbReference type="Gene3D" id="1.10.10.10">
    <property type="entry name" value="Winged helix-like DNA-binding domain superfamily/Winged helix DNA-binding domain"/>
    <property type="match status" value="1"/>
</dbReference>
<dbReference type="SUPFAM" id="SSF48452">
    <property type="entry name" value="TPR-like"/>
    <property type="match status" value="1"/>
</dbReference>
<keyword evidence="9" id="KW-1185">Reference proteome</keyword>
<evidence type="ECO:0000256" key="2">
    <source>
        <dbReference type="ARBA" id="ARBA00023015"/>
    </source>
</evidence>
<keyword evidence="4" id="KW-0804">Transcription</keyword>
<dbReference type="Pfam" id="PF03704">
    <property type="entry name" value="BTAD"/>
    <property type="match status" value="1"/>
</dbReference>
<dbReference type="EMBL" id="BAAAQN010000031">
    <property type="protein sequence ID" value="GAA2041568.1"/>
    <property type="molecule type" value="Genomic_DNA"/>
</dbReference>
<accession>A0ABN2UQ82</accession>
<keyword evidence="3 5" id="KW-0238">DNA-binding</keyword>
<evidence type="ECO:0000256" key="4">
    <source>
        <dbReference type="ARBA" id="ARBA00023163"/>
    </source>
</evidence>
<dbReference type="Gene3D" id="1.25.40.10">
    <property type="entry name" value="Tetratricopeptide repeat domain"/>
    <property type="match status" value="1"/>
</dbReference>
<protein>
    <recommendedName>
        <fullName evidence="7">OmpR/PhoB-type domain-containing protein</fullName>
    </recommendedName>
</protein>
<dbReference type="PANTHER" id="PTHR35807:SF1">
    <property type="entry name" value="TRANSCRIPTIONAL REGULATOR REDD"/>
    <property type="match status" value="1"/>
</dbReference>
<feature type="domain" description="OmpR/PhoB-type" evidence="7">
    <location>
        <begin position="1"/>
        <end position="102"/>
    </location>
</feature>
<dbReference type="InterPro" id="IPR016032">
    <property type="entry name" value="Sig_transdc_resp-reg_C-effctor"/>
</dbReference>
<keyword evidence="2" id="KW-0805">Transcription regulation</keyword>
<dbReference type="SMART" id="SM01043">
    <property type="entry name" value="BTAD"/>
    <property type="match status" value="1"/>
</dbReference>
<evidence type="ECO:0000256" key="3">
    <source>
        <dbReference type="ARBA" id="ARBA00023125"/>
    </source>
</evidence>
<evidence type="ECO:0000313" key="9">
    <source>
        <dbReference type="Proteomes" id="UP001500751"/>
    </source>
</evidence>
<evidence type="ECO:0000259" key="7">
    <source>
        <dbReference type="PROSITE" id="PS51755"/>
    </source>
</evidence>
<feature type="region of interest" description="Disordered" evidence="6">
    <location>
        <begin position="257"/>
        <end position="289"/>
    </location>
</feature>
<dbReference type="InterPro" id="IPR005158">
    <property type="entry name" value="BTAD"/>
</dbReference>
<evidence type="ECO:0000256" key="1">
    <source>
        <dbReference type="ARBA" id="ARBA00005820"/>
    </source>
</evidence>
<gene>
    <name evidence="8" type="ORF">GCM10009839_50060</name>
</gene>
<dbReference type="PROSITE" id="PS51755">
    <property type="entry name" value="OMPR_PHOB"/>
    <property type="match status" value="1"/>
</dbReference>
<proteinExistence type="inferred from homology"/>
<dbReference type="InterPro" id="IPR011990">
    <property type="entry name" value="TPR-like_helical_dom_sf"/>
</dbReference>
<dbReference type="SUPFAM" id="SSF46894">
    <property type="entry name" value="C-terminal effector domain of the bipartite response regulators"/>
    <property type="match status" value="1"/>
</dbReference>
<reference evidence="9" key="1">
    <citation type="journal article" date="2019" name="Int. J. Syst. Evol. Microbiol.">
        <title>The Global Catalogue of Microorganisms (GCM) 10K type strain sequencing project: providing services to taxonomists for standard genome sequencing and annotation.</title>
        <authorList>
            <consortium name="The Broad Institute Genomics Platform"/>
            <consortium name="The Broad Institute Genome Sequencing Center for Infectious Disease"/>
            <person name="Wu L."/>
            <person name="Ma J."/>
        </authorList>
    </citation>
    <scope>NUCLEOTIDE SEQUENCE [LARGE SCALE GENOMIC DNA]</scope>
    <source>
        <strain evidence="9">JCM 16014</strain>
    </source>
</reference>
<dbReference type="InterPro" id="IPR051677">
    <property type="entry name" value="AfsR-DnrI-RedD_regulator"/>
</dbReference>
<feature type="region of interest" description="Disordered" evidence="6">
    <location>
        <begin position="318"/>
        <end position="345"/>
    </location>
</feature>
<dbReference type="SMART" id="SM00862">
    <property type="entry name" value="Trans_reg_C"/>
    <property type="match status" value="1"/>
</dbReference>
<dbReference type="Pfam" id="PF00486">
    <property type="entry name" value="Trans_reg_C"/>
    <property type="match status" value="1"/>
</dbReference>
<name>A0ABN2UQ82_9ACTN</name>
<sequence length="345" mass="37567">MRTPRRGDAVRFQLLGPLGACRANGPLPLGTSKQRRLLTALLLDANRSVPIDRLIASVWDDDPPASAIANIRTYVSRLRGLLVDDRGNERITRRGTGYAVDVADEELDLAEFRALAREGRAAAATGDVERAAAVLGAALAVWRGEPAEDLPPSDFLRRRLEPLAEERLTVVEEWAEARRRAGGDPRLVADLRYLVEDHPLRERLWYELVLALYRRGDAPGALHAYAQARKALIDELGIEPGPDLARLHQAVLTRDPSLEAPVRDLGRPGTSGERSAGQPSGQAAGPLPKRLPERLSESRRALVIVVVGEADPADLGEVLSRLGGGGPGVDVHRIPHAGPRPRRRH</sequence>
<evidence type="ECO:0000256" key="6">
    <source>
        <dbReference type="SAM" id="MobiDB-lite"/>
    </source>
</evidence>
<dbReference type="InterPro" id="IPR001867">
    <property type="entry name" value="OmpR/PhoB-type_DNA-bd"/>
</dbReference>
<dbReference type="PANTHER" id="PTHR35807">
    <property type="entry name" value="TRANSCRIPTIONAL REGULATOR REDD-RELATED"/>
    <property type="match status" value="1"/>
</dbReference>
<dbReference type="CDD" id="cd15831">
    <property type="entry name" value="BTAD"/>
    <property type="match status" value="1"/>
</dbReference>
<evidence type="ECO:0000256" key="5">
    <source>
        <dbReference type="PROSITE-ProRule" id="PRU01091"/>
    </source>
</evidence>